<gene>
    <name evidence="4" type="ORF">Premu_0558</name>
</gene>
<dbReference type="Pfam" id="PF12804">
    <property type="entry name" value="NTP_transf_3"/>
    <property type="match status" value="1"/>
</dbReference>
<dbReference type="PANTHER" id="PTHR43584:SF5">
    <property type="entry name" value="PROTEIN LICC"/>
    <property type="match status" value="1"/>
</dbReference>
<keyword evidence="2" id="KW-0548">Nucleotidyltransferase</keyword>
<dbReference type="PANTHER" id="PTHR43584">
    <property type="entry name" value="NUCLEOTIDYL TRANSFERASE"/>
    <property type="match status" value="1"/>
</dbReference>
<dbReference type="GO" id="GO:0016779">
    <property type="term" value="F:nucleotidyltransferase activity"/>
    <property type="evidence" value="ECO:0007669"/>
    <property type="project" value="UniProtKB-KW"/>
</dbReference>
<evidence type="ECO:0000256" key="2">
    <source>
        <dbReference type="ARBA" id="ARBA00022695"/>
    </source>
</evidence>
<protein>
    <submittedName>
        <fullName evidence="4">Nucleotidyl transferase</fullName>
    </submittedName>
</protein>
<feature type="domain" description="MobA-like NTP transferase" evidence="3">
    <location>
        <begin position="3"/>
        <end position="134"/>
    </location>
</feature>
<keyword evidence="1 4" id="KW-0808">Transferase</keyword>
<dbReference type="CDD" id="cd02523">
    <property type="entry name" value="PC_cytidylyltransferase"/>
    <property type="match status" value="1"/>
</dbReference>
<dbReference type="Proteomes" id="UP000002772">
    <property type="component" value="Unassembled WGS sequence"/>
</dbReference>
<keyword evidence="5" id="KW-1185">Reference proteome</keyword>
<dbReference type="STRING" id="688246.Premu_0558"/>
<evidence type="ECO:0000313" key="4">
    <source>
        <dbReference type="EMBL" id="EGN56035.1"/>
    </source>
</evidence>
<organism evidence="4 5">
    <name type="scientific">Hallella multisaccharivorax DSM 17128</name>
    <dbReference type="NCBI Taxonomy" id="688246"/>
    <lineage>
        <taxon>Bacteria</taxon>
        <taxon>Pseudomonadati</taxon>
        <taxon>Bacteroidota</taxon>
        <taxon>Bacteroidia</taxon>
        <taxon>Bacteroidales</taxon>
        <taxon>Prevotellaceae</taxon>
        <taxon>Hallella</taxon>
    </lineage>
</organism>
<dbReference type="EMBL" id="GL945017">
    <property type="protein sequence ID" value="EGN56035.1"/>
    <property type="molecule type" value="Genomic_DNA"/>
</dbReference>
<dbReference type="Gene3D" id="3.90.550.10">
    <property type="entry name" value="Spore Coat Polysaccharide Biosynthesis Protein SpsA, Chain A"/>
    <property type="match status" value="1"/>
</dbReference>
<reference evidence="5" key="1">
    <citation type="journal article" date="2011" name="Stand. Genomic Sci.">
        <title>Non-contiguous finished genome sequence of the opportunistic oral pathogen Prevotella multisaccharivorax type strain (PPPA20).</title>
        <authorList>
            <person name="Pati A."/>
            <person name="Gronow S."/>
            <person name="Lu M."/>
            <person name="Lapidus A."/>
            <person name="Nolan M."/>
            <person name="Lucas S."/>
            <person name="Hammon N."/>
            <person name="Deshpande S."/>
            <person name="Cheng J.F."/>
            <person name="Tapia R."/>
            <person name="Han C."/>
            <person name="Goodwin L."/>
            <person name="Pitluck S."/>
            <person name="Liolios K."/>
            <person name="Pagani I."/>
            <person name="Mavromatis K."/>
            <person name="Mikhailova N."/>
            <person name="Huntemann M."/>
            <person name="Chen A."/>
            <person name="Palaniappan K."/>
            <person name="Land M."/>
            <person name="Hauser L."/>
            <person name="Detter J.C."/>
            <person name="Brambilla E.M."/>
            <person name="Rohde M."/>
            <person name="Goker M."/>
            <person name="Woyke T."/>
            <person name="Bristow J."/>
            <person name="Eisen J.A."/>
            <person name="Markowitz V."/>
            <person name="Hugenholtz P."/>
            <person name="Kyrpides N.C."/>
            <person name="Klenk H.P."/>
            <person name="Ivanova N."/>
        </authorList>
    </citation>
    <scope>NUCLEOTIDE SEQUENCE [LARGE SCALE GENOMIC DNA]</scope>
    <source>
        <strain evidence="5">DSM 17128</strain>
    </source>
</reference>
<name>F8NCE5_9BACT</name>
<dbReference type="SUPFAM" id="SSF53448">
    <property type="entry name" value="Nucleotide-diphospho-sugar transferases"/>
    <property type="match status" value="1"/>
</dbReference>
<evidence type="ECO:0000256" key="1">
    <source>
        <dbReference type="ARBA" id="ARBA00022679"/>
    </source>
</evidence>
<evidence type="ECO:0000313" key="5">
    <source>
        <dbReference type="Proteomes" id="UP000002772"/>
    </source>
</evidence>
<dbReference type="InterPro" id="IPR050065">
    <property type="entry name" value="GlmU-like"/>
</dbReference>
<sequence length="242" mass="27729">MIAVILAAGMAKRLRPLTDQQPKCLLEIGGRSLLQRSVDALSSTGIHDFVIVTGYLHRQIEVFLQDHYPDDSFTFIQNDDYATTNNIYSLWLARPWVDGKDFLLLDSDLLYDPAILKRLLRQEGNALTVCRHPLGKEEMKVVVDNDTNIVEISKTCDPILAYGESVGIEKFTPDYSQALYRLLTTMIEQEKQVDTFYEAAFQRLIPQGYCFKVIDTTDLFSIELDTPEDFRHAQKLIPKELY</sequence>
<proteinExistence type="predicted"/>
<dbReference type="HOGENOM" id="CLU_029499_5_0_10"/>
<dbReference type="RefSeq" id="WP_007572933.1">
    <property type="nucleotide sequence ID" value="NZ_BPTS01000001.1"/>
</dbReference>
<evidence type="ECO:0000259" key="3">
    <source>
        <dbReference type="Pfam" id="PF12804"/>
    </source>
</evidence>
<accession>F8NCE5</accession>
<dbReference type="eggNOG" id="COG1213">
    <property type="taxonomic scope" value="Bacteria"/>
</dbReference>
<dbReference type="InterPro" id="IPR029044">
    <property type="entry name" value="Nucleotide-diphossugar_trans"/>
</dbReference>
<dbReference type="AlphaFoldDB" id="F8NCE5"/>
<dbReference type="InterPro" id="IPR025877">
    <property type="entry name" value="MobA-like_NTP_Trfase"/>
</dbReference>
<dbReference type="OrthoDB" id="9813880at2"/>